<gene>
    <name evidence="1" type="ORF">ACFPBZ_05135</name>
</gene>
<comment type="caution">
    <text evidence="1">The sequence shown here is derived from an EMBL/GenBank/DDBJ whole genome shotgun (WGS) entry which is preliminary data.</text>
</comment>
<reference evidence="2" key="1">
    <citation type="journal article" date="2019" name="Int. J. Syst. Evol. Microbiol.">
        <title>The Global Catalogue of Microorganisms (GCM) 10K type strain sequencing project: providing services to taxonomists for standard genome sequencing and annotation.</title>
        <authorList>
            <consortium name="The Broad Institute Genomics Platform"/>
            <consortium name="The Broad Institute Genome Sequencing Center for Infectious Disease"/>
            <person name="Wu L."/>
            <person name="Ma J."/>
        </authorList>
    </citation>
    <scope>NUCLEOTIDE SEQUENCE [LARGE SCALE GENOMIC DNA]</scope>
    <source>
        <strain evidence="2">CGMCC 4.7093</strain>
    </source>
</reference>
<name>A0ABV9YFL4_9PSEU</name>
<sequence length="270" mass="29570">MTADEPTSLDEPLEELRLALALVDDPLHRPAVIRLLERADGWARWDTDAISASAVTLHGPAIVWWFDVLDHRPDWSDEADRLVRDRASDLLAVRRDAVLGRLTSPSRGPGPHGAAAVAEVLRILGPVPALERAWLRWIEEGRFDGAHPDDAGATTVHALADTLRRCVADGVLTEDHALVHGALAYWSELLRSSDPERRRRGLRVMAALIALRHRFPAALPHMVRRALRHDASPEASLVRSGVDALVNGDLGRLIEVGERLAAALDFGGLP</sequence>
<dbReference type="Proteomes" id="UP001595947">
    <property type="component" value="Unassembled WGS sequence"/>
</dbReference>
<dbReference type="EMBL" id="JBHSIV010000004">
    <property type="protein sequence ID" value="MFC5061580.1"/>
    <property type="molecule type" value="Genomic_DNA"/>
</dbReference>
<evidence type="ECO:0000313" key="2">
    <source>
        <dbReference type="Proteomes" id="UP001595947"/>
    </source>
</evidence>
<evidence type="ECO:0000313" key="1">
    <source>
        <dbReference type="EMBL" id="MFC5061580.1"/>
    </source>
</evidence>
<keyword evidence="2" id="KW-1185">Reference proteome</keyword>
<accession>A0ABV9YFL4</accession>
<proteinExistence type="predicted"/>
<protein>
    <recommendedName>
        <fullName evidence="3">DUF4020 domain-containing protein</fullName>
    </recommendedName>
</protein>
<organism evidence="1 2">
    <name type="scientific">Actinomycetospora atypica</name>
    <dbReference type="NCBI Taxonomy" id="1290095"/>
    <lineage>
        <taxon>Bacteria</taxon>
        <taxon>Bacillati</taxon>
        <taxon>Actinomycetota</taxon>
        <taxon>Actinomycetes</taxon>
        <taxon>Pseudonocardiales</taxon>
        <taxon>Pseudonocardiaceae</taxon>
        <taxon>Actinomycetospora</taxon>
    </lineage>
</organism>
<dbReference type="RefSeq" id="WP_378034933.1">
    <property type="nucleotide sequence ID" value="NZ_JBHSIV010000004.1"/>
</dbReference>
<evidence type="ECO:0008006" key="3">
    <source>
        <dbReference type="Google" id="ProtNLM"/>
    </source>
</evidence>